<sequence length="291" mass="30141">MDIGFVAAVVGGVLALLSPCSALLLPSFFAYAFRDAGRLLIRTAVFYLGLCLTLVPLGAGSALVSVVFHGHREILITVAGSLIIVLGIAQILGIGFSFGVFSRAQGRFAGGRGNLSVLGLGSVYGLAGFCSGPILGAVLTVAATGTPVRGMLLMAAYALGMSLPMFLLALLWDRFDLGRKGWLRGRSLEFGPVRTHTTALVSGTLFVLIGVFFLVFDGTASISGLPGMRWMEDLALSAQAPLSRLGSATDAVAVVALVLTVSLAVGGTLLARSRARGRGTATEEEEHDRAA</sequence>
<feature type="domain" description="Cytochrome C biogenesis protein transmembrane" evidence="7">
    <location>
        <begin position="8"/>
        <end position="174"/>
    </location>
</feature>
<name>A0A840WN91_9ACTN</name>
<evidence type="ECO:0000256" key="3">
    <source>
        <dbReference type="ARBA" id="ARBA00022692"/>
    </source>
</evidence>
<dbReference type="PANTHER" id="PTHR31272">
    <property type="entry name" value="CYTOCHROME C-TYPE BIOGENESIS PROTEIN HI_1454-RELATED"/>
    <property type="match status" value="1"/>
</dbReference>
<keyword evidence="9" id="KW-1185">Reference proteome</keyword>
<evidence type="ECO:0000256" key="4">
    <source>
        <dbReference type="ARBA" id="ARBA00022989"/>
    </source>
</evidence>
<feature type="transmembrane region" description="Helical" evidence="6">
    <location>
        <begin position="193"/>
        <end position="216"/>
    </location>
</feature>
<comment type="subcellular location">
    <subcellularLocation>
        <location evidence="1">Membrane</location>
        <topology evidence="1">Multi-pass membrane protein</topology>
    </subcellularLocation>
</comment>
<evidence type="ECO:0000256" key="2">
    <source>
        <dbReference type="ARBA" id="ARBA00006143"/>
    </source>
</evidence>
<feature type="transmembrane region" description="Helical" evidence="6">
    <location>
        <begin position="45"/>
        <end position="68"/>
    </location>
</feature>
<dbReference type="Pfam" id="PF02683">
    <property type="entry name" value="DsbD_TM"/>
    <property type="match status" value="1"/>
</dbReference>
<dbReference type="GO" id="GO:0017004">
    <property type="term" value="P:cytochrome complex assembly"/>
    <property type="evidence" value="ECO:0007669"/>
    <property type="project" value="InterPro"/>
</dbReference>
<proteinExistence type="inferred from homology"/>
<evidence type="ECO:0000313" key="9">
    <source>
        <dbReference type="Proteomes" id="UP000579647"/>
    </source>
</evidence>
<reference evidence="8 9" key="1">
    <citation type="submission" date="2020-08" db="EMBL/GenBank/DDBJ databases">
        <title>Sequencing the genomes of 1000 actinobacteria strains.</title>
        <authorList>
            <person name="Klenk H.-P."/>
        </authorList>
    </citation>
    <scope>NUCLEOTIDE SEQUENCE [LARGE SCALE GENOMIC DNA]</scope>
    <source>
        <strain evidence="8 9">DSM 44598</strain>
    </source>
</reference>
<comment type="similarity">
    <text evidence="2">Belongs to the DsbD family.</text>
</comment>
<dbReference type="RefSeq" id="WP_184366519.1">
    <property type="nucleotide sequence ID" value="NZ_BAAAKM010000007.1"/>
</dbReference>
<keyword evidence="4 6" id="KW-1133">Transmembrane helix</keyword>
<feature type="transmembrane region" description="Helical" evidence="6">
    <location>
        <begin position="113"/>
        <end position="139"/>
    </location>
</feature>
<keyword evidence="5 6" id="KW-0472">Membrane</keyword>
<feature type="transmembrane region" description="Helical" evidence="6">
    <location>
        <begin position="6"/>
        <end position="33"/>
    </location>
</feature>
<dbReference type="EMBL" id="JACHDO010000001">
    <property type="protein sequence ID" value="MBB5493225.1"/>
    <property type="molecule type" value="Genomic_DNA"/>
</dbReference>
<feature type="transmembrane region" description="Helical" evidence="6">
    <location>
        <begin position="251"/>
        <end position="271"/>
    </location>
</feature>
<dbReference type="Proteomes" id="UP000579647">
    <property type="component" value="Unassembled WGS sequence"/>
</dbReference>
<feature type="transmembrane region" description="Helical" evidence="6">
    <location>
        <begin position="74"/>
        <end position="101"/>
    </location>
</feature>
<feature type="transmembrane region" description="Helical" evidence="6">
    <location>
        <begin position="151"/>
        <end position="172"/>
    </location>
</feature>
<dbReference type="InterPro" id="IPR051790">
    <property type="entry name" value="Cytochrome_c-biogenesis_DsbD"/>
</dbReference>
<dbReference type="GO" id="GO:0016020">
    <property type="term" value="C:membrane"/>
    <property type="evidence" value="ECO:0007669"/>
    <property type="project" value="UniProtKB-SubCell"/>
</dbReference>
<evidence type="ECO:0000256" key="1">
    <source>
        <dbReference type="ARBA" id="ARBA00004141"/>
    </source>
</evidence>
<evidence type="ECO:0000256" key="5">
    <source>
        <dbReference type="ARBA" id="ARBA00023136"/>
    </source>
</evidence>
<dbReference type="InterPro" id="IPR003834">
    <property type="entry name" value="Cyt_c_assmbl_TM_dom"/>
</dbReference>
<dbReference type="PANTHER" id="PTHR31272:SF4">
    <property type="entry name" value="CYTOCHROME C-TYPE BIOGENESIS PROTEIN HI_1454-RELATED"/>
    <property type="match status" value="1"/>
</dbReference>
<gene>
    <name evidence="8" type="ORF">HNR07_004362</name>
</gene>
<evidence type="ECO:0000313" key="8">
    <source>
        <dbReference type="EMBL" id="MBB5493225.1"/>
    </source>
</evidence>
<evidence type="ECO:0000256" key="6">
    <source>
        <dbReference type="SAM" id="Phobius"/>
    </source>
</evidence>
<keyword evidence="3 6" id="KW-0812">Transmembrane</keyword>
<organism evidence="8 9">
    <name type="scientific">Nocardiopsis metallicus</name>
    <dbReference type="NCBI Taxonomy" id="179819"/>
    <lineage>
        <taxon>Bacteria</taxon>
        <taxon>Bacillati</taxon>
        <taxon>Actinomycetota</taxon>
        <taxon>Actinomycetes</taxon>
        <taxon>Streptosporangiales</taxon>
        <taxon>Nocardiopsidaceae</taxon>
        <taxon>Nocardiopsis</taxon>
    </lineage>
</organism>
<accession>A0A840WN91</accession>
<dbReference type="AlphaFoldDB" id="A0A840WN91"/>
<comment type="caution">
    <text evidence="8">The sequence shown here is derived from an EMBL/GenBank/DDBJ whole genome shotgun (WGS) entry which is preliminary data.</text>
</comment>
<protein>
    <submittedName>
        <fullName evidence="8">Cytochrome c biogenesis protein CcdA</fullName>
    </submittedName>
</protein>
<evidence type="ECO:0000259" key="7">
    <source>
        <dbReference type="Pfam" id="PF02683"/>
    </source>
</evidence>